<dbReference type="Proteomes" id="UP001144978">
    <property type="component" value="Unassembled WGS sequence"/>
</dbReference>
<dbReference type="EMBL" id="JANSHE010004266">
    <property type="protein sequence ID" value="KAJ2979255.1"/>
    <property type="molecule type" value="Genomic_DNA"/>
</dbReference>
<evidence type="ECO:0000313" key="1">
    <source>
        <dbReference type="EMBL" id="KAJ2979255.1"/>
    </source>
</evidence>
<organism evidence="1 2">
    <name type="scientific">Trametes sanguinea</name>
    <dbReference type="NCBI Taxonomy" id="158606"/>
    <lineage>
        <taxon>Eukaryota</taxon>
        <taxon>Fungi</taxon>
        <taxon>Dikarya</taxon>
        <taxon>Basidiomycota</taxon>
        <taxon>Agaricomycotina</taxon>
        <taxon>Agaricomycetes</taxon>
        <taxon>Polyporales</taxon>
        <taxon>Polyporaceae</taxon>
        <taxon>Trametes</taxon>
    </lineage>
</organism>
<evidence type="ECO:0000313" key="2">
    <source>
        <dbReference type="Proteomes" id="UP001144978"/>
    </source>
</evidence>
<accession>A0ACC1NJZ0</accession>
<sequence>MALTMDTLPDTHMRRIRNIEFCSQELSTLLPGRTQKIVGTTIDAFGAVIQQEAESSRSTSTSLSRLPCIFSSWIPAMASGRVREGGLEGTIENHVKAACPNAELEELSIGRVRWAMPLCGGDPAHWVLGWIDFDLAEYGIVDSIPELQSSTWAEPVSIPATACYVAVH</sequence>
<gene>
    <name evidence="1" type="ORF">NUW54_g11165</name>
</gene>
<name>A0ACC1NJZ0_9APHY</name>
<comment type="caution">
    <text evidence="1">The sequence shown here is derived from an EMBL/GenBank/DDBJ whole genome shotgun (WGS) entry which is preliminary data.</text>
</comment>
<protein>
    <submittedName>
        <fullName evidence="1">Uncharacterized protein</fullName>
    </submittedName>
</protein>
<reference evidence="1" key="1">
    <citation type="submission" date="2022-08" db="EMBL/GenBank/DDBJ databases">
        <title>Genome Sequence of Pycnoporus sanguineus.</title>
        <authorList>
            <person name="Buettner E."/>
        </authorList>
    </citation>
    <scope>NUCLEOTIDE SEQUENCE</scope>
    <source>
        <strain evidence="1">CG-C14</strain>
    </source>
</reference>
<proteinExistence type="predicted"/>
<keyword evidence="2" id="KW-1185">Reference proteome</keyword>